<keyword evidence="3" id="KW-1185">Reference proteome</keyword>
<evidence type="ECO:0000256" key="1">
    <source>
        <dbReference type="SAM" id="MobiDB-lite"/>
    </source>
</evidence>
<comment type="caution">
    <text evidence="2">The sequence shown here is derived from an EMBL/GenBank/DDBJ whole genome shotgun (WGS) entry which is preliminary data.</text>
</comment>
<dbReference type="RefSeq" id="WP_087186576.1">
    <property type="nucleotide sequence ID" value="NZ_NFHO01000007.1"/>
</dbReference>
<organism evidence="2 3">
    <name type="scientific">Enorma massiliensis</name>
    <dbReference type="NCBI Taxonomy" id="1472761"/>
    <lineage>
        <taxon>Bacteria</taxon>
        <taxon>Bacillati</taxon>
        <taxon>Actinomycetota</taxon>
        <taxon>Coriobacteriia</taxon>
        <taxon>Coriobacteriales</taxon>
        <taxon>Coriobacteriaceae</taxon>
        <taxon>Enorma</taxon>
    </lineage>
</organism>
<name>A0A1Y3U624_9ACTN</name>
<dbReference type="eggNOG" id="COG0791">
    <property type="taxonomic scope" value="Bacteria"/>
</dbReference>
<dbReference type="AlphaFoldDB" id="A0A1Y3U624"/>
<dbReference type="STRING" id="1118060.GCA_000311845_00415"/>
<gene>
    <name evidence="2" type="ORF">B5G21_06975</name>
</gene>
<reference evidence="3" key="1">
    <citation type="submission" date="2017-04" db="EMBL/GenBank/DDBJ databases">
        <title>Function of individual gut microbiota members based on whole genome sequencing of pure cultures obtained from chicken caecum.</title>
        <authorList>
            <person name="Medvecky M."/>
            <person name="Cejkova D."/>
            <person name="Polansky O."/>
            <person name="Karasova D."/>
            <person name="Kubasova T."/>
            <person name="Cizek A."/>
            <person name="Rychlik I."/>
        </authorList>
    </citation>
    <scope>NUCLEOTIDE SEQUENCE [LARGE SCALE GENOMIC DNA]</scope>
    <source>
        <strain evidence="3">An70</strain>
    </source>
</reference>
<evidence type="ECO:0000313" key="3">
    <source>
        <dbReference type="Proteomes" id="UP000196560"/>
    </source>
</evidence>
<evidence type="ECO:0000313" key="2">
    <source>
        <dbReference type="EMBL" id="OUN42567.1"/>
    </source>
</evidence>
<feature type="region of interest" description="Disordered" evidence="1">
    <location>
        <begin position="1"/>
        <end position="31"/>
    </location>
</feature>
<protein>
    <recommendedName>
        <fullName evidence="4">NlpC/P60 domain-containing protein</fullName>
    </recommendedName>
</protein>
<dbReference type="EMBL" id="NFHO01000007">
    <property type="protein sequence ID" value="OUN42567.1"/>
    <property type="molecule type" value="Genomic_DNA"/>
</dbReference>
<evidence type="ECO:0008006" key="4">
    <source>
        <dbReference type="Google" id="ProtNLM"/>
    </source>
</evidence>
<accession>A0A1Y3U624</accession>
<sequence>MLAERGLLMQAPDGTRRNRNRSHQHFEHTRDAQQTNVIEAEPLTIYHQQAWRAVDPERKPQALMDASARQRDLVALAHATPAAEADQCAAWVERVFLRMGLGVVTGDASALYHAWCQSSDTRCLRVGMIVAVPAHPYGAGGRSWGHVGLYLGDSRVRHCTDGRLVDAPFELWASVYGVMAEPRWGWLGGIALGS</sequence>
<dbReference type="Proteomes" id="UP000196560">
    <property type="component" value="Unassembled WGS sequence"/>
</dbReference>
<proteinExistence type="predicted"/>